<organism evidence="6 7">
    <name type="scientific">Thamnocephalis sphaerospora</name>
    <dbReference type="NCBI Taxonomy" id="78915"/>
    <lineage>
        <taxon>Eukaryota</taxon>
        <taxon>Fungi</taxon>
        <taxon>Fungi incertae sedis</taxon>
        <taxon>Zoopagomycota</taxon>
        <taxon>Zoopagomycotina</taxon>
        <taxon>Zoopagomycetes</taxon>
        <taxon>Zoopagales</taxon>
        <taxon>Sigmoideomycetaceae</taxon>
        <taxon>Thamnocephalis</taxon>
    </lineage>
</organism>
<dbReference type="GO" id="GO:0003735">
    <property type="term" value="F:structural constituent of ribosome"/>
    <property type="evidence" value="ECO:0007669"/>
    <property type="project" value="InterPro"/>
</dbReference>
<comment type="similarity">
    <text evidence="1 5">Belongs to the universal ribosomal protein uS19 family.</text>
</comment>
<dbReference type="InterPro" id="IPR020934">
    <property type="entry name" value="Ribosomal_uS19_CS"/>
</dbReference>
<reference evidence="7" key="1">
    <citation type="journal article" date="2018" name="Nat. Microbiol.">
        <title>Leveraging single-cell genomics to expand the fungal tree of life.</title>
        <authorList>
            <person name="Ahrendt S.R."/>
            <person name="Quandt C.A."/>
            <person name="Ciobanu D."/>
            <person name="Clum A."/>
            <person name="Salamov A."/>
            <person name="Andreopoulos B."/>
            <person name="Cheng J.F."/>
            <person name="Woyke T."/>
            <person name="Pelin A."/>
            <person name="Henrissat B."/>
            <person name="Reynolds N.K."/>
            <person name="Benny G.L."/>
            <person name="Smith M.E."/>
            <person name="James T.Y."/>
            <person name="Grigoriev I.V."/>
        </authorList>
    </citation>
    <scope>NUCLEOTIDE SEQUENCE [LARGE SCALE GENOMIC DNA]</scope>
    <source>
        <strain evidence="7">RSA 1356</strain>
    </source>
</reference>
<dbReference type="PIRSF" id="PIRSF002144">
    <property type="entry name" value="Ribosomal_S19"/>
    <property type="match status" value="1"/>
</dbReference>
<dbReference type="InterPro" id="IPR023575">
    <property type="entry name" value="Ribosomal_uS19_SF"/>
</dbReference>
<name>A0A4P9XXG9_9FUNG</name>
<dbReference type="PANTHER" id="PTHR11880">
    <property type="entry name" value="RIBOSOMAL PROTEIN S19P FAMILY MEMBER"/>
    <property type="match status" value="1"/>
</dbReference>
<protein>
    <recommendedName>
        <fullName evidence="4">Small ribosomal subunit protein uS19m</fullName>
    </recommendedName>
</protein>
<dbReference type="InterPro" id="IPR002222">
    <property type="entry name" value="Ribosomal_uS19"/>
</dbReference>
<dbReference type="AlphaFoldDB" id="A0A4P9XXG9"/>
<dbReference type="Proteomes" id="UP000271241">
    <property type="component" value="Unassembled WGS sequence"/>
</dbReference>
<keyword evidence="3 5" id="KW-0687">Ribonucleoprotein</keyword>
<dbReference type="STRING" id="78915.A0A4P9XXG9"/>
<evidence type="ECO:0000313" key="6">
    <source>
        <dbReference type="EMBL" id="RKP11014.1"/>
    </source>
</evidence>
<dbReference type="GO" id="GO:0003723">
    <property type="term" value="F:RNA binding"/>
    <property type="evidence" value="ECO:0007669"/>
    <property type="project" value="InterPro"/>
</dbReference>
<dbReference type="Gene3D" id="3.30.860.10">
    <property type="entry name" value="30s Ribosomal Protein S19, Chain A"/>
    <property type="match status" value="1"/>
</dbReference>
<keyword evidence="7" id="KW-1185">Reference proteome</keyword>
<dbReference type="GO" id="GO:0005763">
    <property type="term" value="C:mitochondrial small ribosomal subunit"/>
    <property type="evidence" value="ECO:0007669"/>
    <property type="project" value="TreeGrafter"/>
</dbReference>
<proteinExistence type="inferred from homology"/>
<dbReference type="FunFam" id="3.30.860.10:FF:000001">
    <property type="entry name" value="30S ribosomal protein S19"/>
    <property type="match status" value="1"/>
</dbReference>
<evidence type="ECO:0000313" key="7">
    <source>
        <dbReference type="Proteomes" id="UP000271241"/>
    </source>
</evidence>
<accession>A0A4P9XXG9</accession>
<dbReference type="PANTHER" id="PTHR11880:SF8">
    <property type="entry name" value="SMALL RIBOSOMAL SUBUNIT PROTEIN US19M"/>
    <property type="match status" value="1"/>
</dbReference>
<dbReference type="PRINTS" id="PR00975">
    <property type="entry name" value="RIBOSOMALS19"/>
</dbReference>
<dbReference type="GO" id="GO:0000028">
    <property type="term" value="P:ribosomal small subunit assembly"/>
    <property type="evidence" value="ECO:0007669"/>
    <property type="project" value="TreeGrafter"/>
</dbReference>
<dbReference type="PROSITE" id="PS00323">
    <property type="entry name" value="RIBOSOMAL_S19"/>
    <property type="match status" value="1"/>
</dbReference>
<dbReference type="HAMAP" id="MF_00531">
    <property type="entry name" value="Ribosomal_uS19"/>
    <property type="match status" value="1"/>
</dbReference>
<keyword evidence="2 5" id="KW-0689">Ribosomal protein</keyword>
<sequence>MPRSVWKGPFFVGFQNLRQHMVSGTPIKTDKRACTILPSFVGLKFQIHNGKDYVPITITEEMVGHKLGEFSPTRKRFHYRQTKNK</sequence>
<evidence type="ECO:0000256" key="5">
    <source>
        <dbReference type="RuleBase" id="RU003485"/>
    </source>
</evidence>
<dbReference type="EMBL" id="KZ992429">
    <property type="protein sequence ID" value="RKP11014.1"/>
    <property type="molecule type" value="Genomic_DNA"/>
</dbReference>
<dbReference type="GO" id="GO:0006412">
    <property type="term" value="P:translation"/>
    <property type="evidence" value="ECO:0007669"/>
    <property type="project" value="InterPro"/>
</dbReference>
<gene>
    <name evidence="6" type="ORF">THASP1DRAFT_12066</name>
</gene>
<dbReference type="SUPFAM" id="SSF54570">
    <property type="entry name" value="Ribosomal protein S19"/>
    <property type="match status" value="1"/>
</dbReference>
<evidence type="ECO:0000256" key="3">
    <source>
        <dbReference type="ARBA" id="ARBA00023274"/>
    </source>
</evidence>
<evidence type="ECO:0000256" key="1">
    <source>
        <dbReference type="ARBA" id="ARBA00007345"/>
    </source>
</evidence>
<evidence type="ECO:0000256" key="2">
    <source>
        <dbReference type="ARBA" id="ARBA00022980"/>
    </source>
</evidence>
<evidence type="ECO:0000256" key="4">
    <source>
        <dbReference type="ARBA" id="ARBA00044183"/>
    </source>
</evidence>
<dbReference type="OrthoDB" id="2043at2759"/>
<dbReference type="Pfam" id="PF00203">
    <property type="entry name" value="Ribosomal_S19"/>
    <property type="match status" value="1"/>
</dbReference>